<evidence type="ECO:0008006" key="4">
    <source>
        <dbReference type="Google" id="ProtNLM"/>
    </source>
</evidence>
<evidence type="ECO:0000256" key="1">
    <source>
        <dbReference type="SAM" id="Phobius"/>
    </source>
</evidence>
<gene>
    <name evidence="2" type="ORF">VVD49_04005</name>
</gene>
<feature type="transmembrane region" description="Helical" evidence="1">
    <location>
        <begin position="21"/>
        <end position="44"/>
    </location>
</feature>
<keyword evidence="1" id="KW-0812">Transmembrane</keyword>
<keyword evidence="1" id="KW-1133">Transmembrane helix</keyword>
<accession>A0ABU6K1G2</accession>
<dbReference type="RefSeq" id="WP_327597836.1">
    <property type="nucleotide sequence ID" value="NZ_JAYXHS010000001.1"/>
</dbReference>
<protein>
    <recommendedName>
        <fullName evidence="4">Nitrogen fixation protein FixH</fullName>
    </recommendedName>
</protein>
<dbReference type="Proteomes" id="UP001331561">
    <property type="component" value="Unassembled WGS sequence"/>
</dbReference>
<proteinExistence type="predicted"/>
<dbReference type="EMBL" id="JAYXHS010000001">
    <property type="protein sequence ID" value="MEC5384870.1"/>
    <property type="molecule type" value="Genomic_DNA"/>
</dbReference>
<keyword evidence="1" id="KW-0472">Membrane</keyword>
<name>A0ABU6K1G2_9RHOO</name>
<evidence type="ECO:0000313" key="2">
    <source>
        <dbReference type="EMBL" id="MEC5384870.1"/>
    </source>
</evidence>
<evidence type="ECO:0000313" key="3">
    <source>
        <dbReference type="Proteomes" id="UP001331561"/>
    </source>
</evidence>
<organism evidence="2 3">
    <name type="scientific">Uliginosibacterium silvisoli</name>
    <dbReference type="NCBI Taxonomy" id="3114758"/>
    <lineage>
        <taxon>Bacteria</taxon>
        <taxon>Pseudomonadati</taxon>
        <taxon>Pseudomonadota</taxon>
        <taxon>Betaproteobacteria</taxon>
        <taxon>Rhodocyclales</taxon>
        <taxon>Zoogloeaceae</taxon>
        <taxon>Uliginosibacterium</taxon>
    </lineage>
</organism>
<comment type="caution">
    <text evidence="2">The sequence shown here is derived from an EMBL/GenBank/DDBJ whole genome shotgun (WGS) entry which is preliminary data.</text>
</comment>
<sequence>MNSAATDEVHANGAPWWRQGWCWLVIAGPLAVVIAGSITIVIAYSDADTLSPVYISEHVRMQADRRVANSLLPAEAVSKGAVVHSGATK</sequence>
<reference evidence="2 3" key="1">
    <citation type="submission" date="2024-01" db="EMBL/GenBank/DDBJ databases">
        <title>Uliginosibacterium soil sp. nov.</title>
        <authorList>
            <person name="Lv Y."/>
        </authorList>
    </citation>
    <scope>NUCLEOTIDE SEQUENCE [LARGE SCALE GENOMIC DNA]</scope>
    <source>
        <strain evidence="2 3">H3</strain>
    </source>
</reference>
<keyword evidence="3" id="KW-1185">Reference proteome</keyword>